<reference evidence="3" key="1">
    <citation type="submission" date="2018-05" db="EMBL/GenBank/DDBJ databases">
        <authorList>
            <person name="Lanie J.A."/>
            <person name="Ng W.-L."/>
            <person name="Kazmierczak K.M."/>
            <person name="Andrzejewski T.M."/>
            <person name="Davidsen T.M."/>
            <person name="Wayne K.J."/>
            <person name="Tettelin H."/>
            <person name="Glass J.I."/>
            <person name="Rusch D."/>
            <person name="Podicherti R."/>
            <person name="Tsui H.-C.T."/>
            <person name="Winkler M.E."/>
        </authorList>
    </citation>
    <scope>NUCLEOTIDE SEQUENCE</scope>
</reference>
<organism evidence="3">
    <name type="scientific">marine metagenome</name>
    <dbReference type="NCBI Taxonomy" id="408172"/>
    <lineage>
        <taxon>unclassified sequences</taxon>
        <taxon>metagenomes</taxon>
        <taxon>ecological metagenomes</taxon>
    </lineage>
</organism>
<dbReference type="InterPro" id="IPR050090">
    <property type="entry name" value="Tyrosine_recombinase_XerCD"/>
</dbReference>
<dbReference type="Pfam" id="PF00589">
    <property type="entry name" value="Phage_integrase"/>
    <property type="match status" value="1"/>
</dbReference>
<feature type="non-terminal residue" evidence="3">
    <location>
        <position position="1"/>
    </location>
</feature>
<dbReference type="PANTHER" id="PTHR30349:SF81">
    <property type="entry name" value="TYROSINE RECOMBINASE XERC"/>
    <property type="match status" value="1"/>
</dbReference>
<dbReference type="GO" id="GO:0006310">
    <property type="term" value="P:DNA recombination"/>
    <property type="evidence" value="ECO:0007669"/>
    <property type="project" value="UniProtKB-KW"/>
</dbReference>
<dbReference type="InterPro" id="IPR011010">
    <property type="entry name" value="DNA_brk_join_enz"/>
</dbReference>
<dbReference type="SUPFAM" id="SSF56349">
    <property type="entry name" value="DNA breaking-rejoining enzymes"/>
    <property type="match status" value="1"/>
</dbReference>
<dbReference type="PANTHER" id="PTHR30349">
    <property type="entry name" value="PHAGE INTEGRASE-RELATED"/>
    <property type="match status" value="1"/>
</dbReference>
<evidence type="ECO:0000256" key="1">
    <source>
        <dbReference type="ARBA" id="ARBA00023172"/>
    </source>
</evidence>
<evidence type="ECO:0000259" key="2">
    <source>
        <dbReference type="PROSITE" id="PS51898"/>
    </source>
</evidence>
<keyword evidence="1" id="KW-0233">DNA recombination</keyword>
<feature type="domain" description="Tyr recombinase" evidence="2">
    <location>
        <begin position="187"/>
        <end position="341"/>
    </location>
</feature>
<dbReference type="CDD" id="cd00796">
    <property type="entry name" value="INT_Rci_Hp1_C"/>
    <property type="match status" value="1"/>
</dbReference>
<proteinExistence type="predicted"/>
<protein>
    <recommendedName>
        <fullName evidence="2">Tyr recombinase domain-containing protein</fullName>
    </recommendedName>
</protein>
<dbReference type="InterPro" id="IPR002104">
    <property type="entry name" value="Integrase_catalytic"/>
</dbReference>
<dbReference type="AlphaFoldDB" id="A0A381ZE66"/>
<dbReference type="Gene3D" id="1.10.443.10">
    <property type="entry name" value="Intergrase catalytic core"/>
    <property type="match status" value="2"/>
</dbReference>
<gene>
    <name evidence="3" type="ORF">METZ01_LOCUS140258</name>
</gene>
<dbReference type="GO" id="GO:0015074">
    <property type="term" value="P:DNA integration"/>
    <property type="evidence" value="ECO:0007669"/>
    <property type="project" value="InterPro"/>
</dbReference>
<accession>A0A381ZE66</accession>
<dbReference type="EMBL" id="UINC01020926">
    <property type="protein sequence ID" value="SVA87404.1"/>
    <property type="molecule type" value="Genomic_DNA"/>
</dbReference>
<dbReference type="InterPro" id="IPR013762">
    <property type="entry name" value="Integrase-like_cat_sf"/>
</dbReference>
<dbReference type="PROSITE" id="PS51898">
    <property type="entry name" value="TYR_RECOMBINASE"/>
    <property type="match status" value="1"/>
</dbReference>
<name>A0A381ZE66_9ZZZZ</name>
<sequence length="341" mass="39422">EQRTENPCVGGSIPSRATGTYSSVTSKFASRDIQSSAMRSSIYVAPNRKVATMSSLYKNNNTYYLSVQLNKKRVTRSLHTNDYKVAKAIKPDFEKKILLELINGDKPKDTPLRELVELYLHADHNWRPNTLTLHTRLLKSYLKNGFPIHPTTKSMVIRVLNACNKWGFKQKLIPGFESIPGGNNYEARTRVFTRDELDLMFDKITPKHFNLFVQFAYYTGARSGEIRRIKRENVFFDYIVVFGKAGKRIIKLNKQAKAIIEISDLWDYTVNYVQLTWSRNRKKLGLTNARMHDLRRTFGYNLIKQGRPIYEVSKLLGHSSVTTTERHYAPLLTTEIDDFVL</sequence>
<evidence type="ECO:0000313" key="3">
    <source>
        <dbReference type="EMBL" id="SVA87404.1"/>
    </source>
</evidence>
<dbReference type="GO" id="GO:0003677">
    <property type="term" value="F:DNA binding"/>
    <property type="evidence" value="ECO:0007669"/>
    <property type="project" value="InterPro"/>
</dbReference>